<protein>
    <recommendedName>
        <fullName evidence="4">Rap1a immunity protein domain-containing protein</fullName>
    </recommendedName>
</protein>
<dbReference type="AlphaFoldDB" id="A0A1H9EJQ3"/>
<evidence type="ECO:0008006" key="4">
    <source>
        <dbReference type="Google" id="ProtNLM"/>
    </source>
</evidence>
<keyword evidence="3" id="KW-1185">Reference proteome</keyword>
<proteinExistence type="predicted"/>
<keyword evidence="1" id="KW-0732">Signal</keyword>
<sequence>MVVIRLFVLFFIMQSAIAHSDEDLFGIIGVGYKSCDDYIYALENNRNQSLIYRSWVAGYITGFGHLITKNNSFIEYFDKEIFFKNMEAACRTDVNKTIYEVVPELMIPIFKTWKRDQNG</sequence>
<evidence type="ECO:0000256" key="1">
    <source>
        <dbReference type="SAM" id="SignalP"/>
    </source>
</evidence>
<evidence type="ECO:0000313" key="3">
    <source>
        <dbReference type="Proteomes" id="UP000198749"/>
    </source>
</evidence>
<accession>A0A1H9EJQ3</accession>
<evidence type="ECO:0000313" key="2">
    <source>
        <dbReference type="EMBL" id="SEQ25944.1"/>
    </source>
</evidence>
<feature type="chain" id="PRO_5011474707" description="Rap1a immunity protein domain-containing protein" evidence="1">
    <location>
        <begin position="21"/>
        <end position="119"/>
    </location>
</feature>
<name>A0A1H9EJQ3_9GAMM</name>
<dbReference type="OrthoDB" id="6507154at2"/>
<reference evidence="3" key="1">
    <citation type="submission" date="2016-10" db="EMBL/GenBank/DDBJ databases">
        <authorList>
            <person name="Varghese N."/>
            <person name="Submissions S."/>
        </authorList>
    </citation>
    <scope>NUCLEOTIDE SEQUENCE [LARGE SCALE GENOMIC DNA]</scope>
    <source>
        <strain evidence="3">DSM 18887</strain>
    </source>
</reference>
<organism evidence="2 3">
    <name type="scientific">Amphritea atlantica</name>
    <dbReference type="NCBI Taxonomy" id="355243"/>
    <lineage>
        <taxon>Bacteria</taxon>
        <taxon>Pseudomonadati</taxon>
        <taxon>Pseudomonadota</taxon>
        <taxon>Gammaproteobacteria</taxon>
        <taxon>Oceanospirillales</taxon>
        <taxon>Oceanospirillaceae</taxon>
        <taxon>Amphritea</taxon>
    </lineage>
</organism>
<dbReference type="EMBL" id="FOGB01000002">
    <property type="protein sequence ID" value="SEQ25944.1"/>
    <property type="molecule type" value="Genomic_DNA"/>
</dbReference>
<feature type="signal peptide" evidence="1">
    <location>
        <begin position="1"/>
        <end position="20"/>
    </location>
</feature>
<dbReference type="RefSeq" id="WP_091354673.1">
    <property type="nucleotide sequence ID" value="NZ_AP025284.1"/>
</dbReference>
<gene>
    <name evidence="2" type="ORF">SAMN03080615_00941</name>
</gene>
<dbReference type="Proteomes" id="UP000198749">
    <property type="component" value="Unassembled WGS sequence"/>
</dbReference>